<keyword evidence="2" id="KW-1185">Reference proteome</keyword>
<sequence>MLCEYRYELTERAVKDLDEIAGYLRDDLDNARAAMSLLYEVSKCVQRLCSFPASGSRILEEYLPEKNVRKVIVGNYILYYRVLKEQELVRVLRVVHGSRNQDAVLQNLNS</sequence>
<protein>
    <submittedName>
        <fullName evidence="1">Addiction module toxin RelE</fullName>
    </submittedName>
</protein>
<reference evidence="1 2" key="1">
    <citation type="journal article" date="2017" name="Front. Microbiol.">
        <title>New Insights into the Diversity of the Genus Faecalibacterium.</title>
        <authorList>
            <person name="Benevides L."/>
            <person name="Burman S."/>
            <person name="Martin R."/>
            <person name="Robert V."/>
            <person name="Thomas M."/>
            <person name="Miquel S."/>
            <person name="Chain F."/>
            <person name="Sokol H."/>
            <person name="Bermudez-Humaran L.G."/>
            <person name="Morrison M."/>
            <person name="Langella P."/>
            <person name="Azevedo V.A."/>
            <person name="Chatel J.M."/>
            <person name="Soares S."/>
        </authorList>
    </citation>
    <scope>NUCLEOTIDE SEQUENCE [LARGE SCALE GENOMIC DNA]</scope>
    <source>
        <strain evidence="2">CNCM I-4541</strain>
    </source>
</reference>
<evidence type="ECO:0000313" key="1">
    <source>
        <dbReference type="EMBL" id="PDX62278.1"/>
    </source>
</evidence>
<organism evidence="1 2">
    <name type="scientific">Faecalibacterium langellae</name>
    <dbReference type="NCBI Taxonomy" id="3435293"/>
    <lineage>
        <taxon>Bacteria</taxon>
        <taxon>Bacillati</taxon>
        <taxon>Bacillota</taxon>
        <taxon>Clostridia</taxon>
        <taxon>Eubacteriales</taxon>
        <taxon>Oscillospiraceae</taxon>
        <taxon>Faecalibacterium</taxon>
    </lineage>
</organism>
<gene>
    <name evidence="1" type="ORF">CGS49_02485</name>
</gene>
<accession>A0ACC9D2G6</accession>
<proteinExistence type="predicted"/>
<name>A0ACC9D2G6_9FIRM</name>
<dbReference type="EMBL" id="NMTR01000004">
    <property type="protein sequence ID" value="PDX62278.1"/>
    <property type="molecule type" value="Genomic_DNA"/>
</dbReference>
<dbReference type="Proteomes" id="UP000220959">
    <property type="component" value="Unassembled WGS sequence"/>
</dbReference>
<evidence type="ECO:0000313" key="2">
    <source>
        <dbReference type="Proteomes" id="UP000220959"/>
    </source>
</evidence>
<comment type="caution">
    <text evidence="1">The sequence shown here is derived from an EMBL/GenBank/DDBJ whole genome shotgun (WGS) entry which is preliminary data.</text>
</comment>